<dbReference type="SUPFAM" id="SSF160443">
    <property type="entry name" value="SMR domain-like"/>
    <property type="match status" value="1"/>
</dbReference>
<dbReference type="PANTHER" id="PTHR35562">
    <property type="entry name" value="DNA ENDONUCLEASE SMRA-RELATED"/>
    <property type="match status" value="1"/>
</dbReference>
<dbReference type="InterPro" id="IPR036063">
    <property type="entry name" value="Smr_dom_sf"/>
</dbReference>
<evidence type="ECO:0000256" key="1">
    <source>
        <dbReference type="SAM" id="MobiDB-lite"/>
    </source>
</evidence>
<sequence>MSRKRGLSAEDKALWSRVAATIAPMQPLRKDPKPEPPPKPASVIAKAAAAFAPAPLPPSFRIGGFSVPSEPLGRNPRINQDLAPKPGERLAAQPLRMDAKTHRHMTRGKLRPEARIDLHGMTLAVAQPALINFVMGAHSRGSRLVLVITGKGKAGGPDAPLPIRPGALRHNVPHWLQMMPLAPLVLQVTPAHRSHGGEGAYYVYLRK</sequence>
<keyword evidence="4" id="KW-1185">Reference proteome</keyword>
<dbReference type="InterPro" id="IPR002625">
    <property type="entry name" value="Smr_dom"/>
</dbReference>
<dbReference type="RefSeq" id="WP_377683356.1">
    <property type="nucleotide sequence ID" value="NZ_JBHMDZ010000001.1"/>
</dbReference>
<dbReference type="EMBL" id="JAUFRC010000001">
    <property type="protein sequence ID" value="MDN3712815.1"/>
    <property type="molecule type" value="Genomic_DNA"/>
</dbReference>
<dbReference type="PANTHER" id="PTHR35562:SF2">
    <property type="entry name" value="DNA ENDONUCLEASE SMRA-RELATED"/>
    <property type="match status" value="1"/>
</dbReference>
<reference evidence="4" key="1">
    <citation type="journal article" date="2019" name="Int. J. Syst. Evol. Microbiol.">
        <title>The Global Catalogue of Microorganisms (GCM) 10K type strain sequencing project: providing services to taxonomists for standard genome sequencing and annotation.</title>
        <authorList>
            <consortium name="The Broad Institute Genomics Platform"/>
            <consortium name="The Broad Institute Genome Sequencing Center for Infectious Disease"/>
            <person name="Wu L."/>
            <person name="Ma J."/>
        </authorList>
    </citation>
    <scope>NUCLEOTIDE SEQUENCE [LARGE SCALE GENOMIC DNA]</scope>
    <source>
        <strain evidence="4">CECT 8482</strain>
    </source>
</reference>
<protein>
    <submittedName>
        <fullName evidence="3">Smr/MutS family protein</fullName>
    </submittedName>
</protein>
<feature type="domain" description="Smr" evidence="2">
    <location>
        <begin position="116"/>
        <end position="206"/>
    </location>
</feature>
<comment type="caution">
    <text evidence="3">The sequence shown here is derived from an EMBL/GenBank/DDBJ whole genome shotgun (WGS) entry which is preliminary data.</text>
</comment>
<dbReference type="Gene3D" id="3.30.1370.110">
    <property type="match status" value="1"/>
</dbReference>
<evidence type="ECO:0000313" key="3">
    <source>
        <dbReference type="EMBL" id="MDN3712815.1"/>
    </source>
</evidence>
<dbReference type="Proteomes" id="UP001243846">
    <property type="component" value="Unassembled WGS sequence"/>
</dbReference>
<dbReference type="PROSITE" id="PS50828">
    <property type="entry name" value="SMR"/>
    <property type="match status" value="1"/>
</dbReference>
<name>A0ABT8D8K4_9RHOB</name>
<feature type="region of interest" description="Disordered" evidence="1">
    <location>
        <begin position="21"/>
        <end position="41"/>
    </location>
</feature>
<gene>
    <name evidence="3" type="ORF">QWZ10_15500</name>
</gene>
<evidence type="ECO:0000259" key="2">
    <source>
        <dbReference type="PROSITE" id="PS50828"/>
    </source>
</evidence>
<proteinExistence type="predicted"/>
<accession>A0ABT8D8K4</accession>
<dbReference type="Pfam" id="PF01713">
    <property type="entry name" value="Smr"/>
    <property type="match status" value="1"/>
</dbReference>
<evidence type="ECO:0000313" key="4">
    <source>
        <dbReference type="Proteomes" id="UP001243846"/>
    </source>
</evidence>
<organism evidence="3 4">
    <name type="scientific">Paracoccus cavernae</name>
    <dbReference type="NCBI Taxonomy" id="1571207"/>
    <lineage>
        <taxon>Bacteria</taxon>
        <taxon>Pseudomonadati</taxon>
        <taxon>Pseudomonadota</taxon>
        <taxon>Alphaproteobacteria</taxon>
        <taxon>Rhodobacterales</taxon>
        <taxon>Paracoccaceae</taxon>
        <taxon>Paracoccus</taxon>
    </lineage>
</organism>